<evidence type="ECO:0000259" key="9">
    <source>
        <dbReference type="Pfam" id="PF01571"/>
    </source>
</evidence>
<dbReference type="PANTHER" id="PTHR43757">
    <property type="entry name" value="AMINOMETHYLTRANSFERASE"/>
    <property type="match status" value="1"/>
</dbReference>
<dbReference type="OrthoDB" id="9774591at2"/>
<dbReference type="InterPro" id="IPR013977">
    <property type="entry name" value="GcvT_C"/>
</dbReference>
<keyword evidence="12" id="KW-1185">Reference proteome</keyword>
<feature type="domain" description="Aminomethyltransferase C-terminal" evidence="10">
    <location>
        <begin position="292"/>
        <end position="372"/>
    </location>
</feature>
<evidence type="ECO:0000256" key="1">
    <source>
        <dbReference type="ARBA" id="ARBA00008609"/>
    </source>
</evidence>
<protein>
    <recommendedName>
        <fullName evidence="2">aminomethyltransferase</fullName>
        <ecNumber evidence="2">2.1.2.10</ecNumber>
    </recommendedName>
    <alternativeName>
        <fullName evidence="5">Glycine cleavage system T protein</fullName>
    </alternativeName>
</protein>
<dbReference type="AlphaFoldDB" id="A0A1H9PHG4"/>
<organism evidence="11 12">
    <name type="scientific">Propionibacterium cyclohexanicum</name>
    <dbReference type="NCBI Taxonomy" id="64702"/>
    <lineage>
        <taxon>Bacteria</taxon>
        <taxon>Bacillati</taxon>
        <taxon>Actinomycetota</taxon>
        <taxon>Actinomycetes</taxon>
        <taxon>Propionibacteriales</taxon>
        <taxon>Propionibacteriaceae</taxon>
        <taxon>Propionibacterium</taxon>
    </lineage>
</organism>
<evidence type="ECO:0000256" key="8">
    <source>
        <dbReference type="SAM" id="MobiDB-lite"/>
    </source>
</evidence>
<feature type="domain" description="GCVT N-terminal" evidence="9">
    <location>
        <begin position="18"/>
        <end position="273"/>
    </location>
</feature>
<dbReference type="GO" id="GO:0005829">
    <property type="term" value="C:cytosol"/>
    <property type="evidence" value="ECO:0007669"/>
    <property type="project" value="TreeGrafter"/>
</dbReference>
<dbReference type="NCBIfam" id="TIGR00528">
    <property type="entry name" value="gcvT"/>
    <property type="match status" value="1"/>
</dbReference>
<evidence type="ECO:0000256" key="6">
    <source>
        <dbReference type="ARBA" id="ARBA00047665"/>
    </source>
</evidence>
<sequence>MTTPDRTTATRSPQQSPLHACHERQGARFVTFGGWQMPVEYAGGGVLSEHAAVRTAAGVFDVSHLGTVRVSGPGAMSWLNTVLANDLGRLRPGSAQYQLLCTERGGVVDDLIAYLLADDELLLVPNAANCAQVAQILRDLAPRGIEVADEHGRHAIIAVQGPSSPALLESLGLPTQMEYMSFATAALAGVPLSVCRSGYTGERGYELIVDAGRAEGIWLAVLSAGAPLGARPCGLGARDTLRTEMGYALHGHELSLEIDPVSAGLSWAIGWDKPRFRGREALVEIRSAGPARRLRALRASGRAIPRGGMHCFAADQGPGSPSLGTVTSGTYSPSLRVGIGLAYLDAHVQPGQHVGIQVRSRLEDFEVVKPPLWPSRVH</sequence>
<feature type="region of interest" description="Disordered" evidence="8">
    <location>
        <begin position="1"/>
        <end position="20"/>
    </location>
</feature>
<proteinExistence type="inferred from homology"/>
<dbReference type="GO" id="GO:0032259">
    <property type="term" value="P:methylation"/>
    <property type="evidence" value="ECO:0007669"/>
    <property type="project" value="UniProtKB-KW"/>
</dbReference>
<keyword evidence="11" id="KW-0489">Methyltransferase</keyword>
<dbReference type="GO" id="GO:0005960">
    <property type="term" value="C:glycine cleavage complex"/>
    <property type="evidence" value="ECO:0007669"/>
    <property type="project" value="InterPro"/>
</dbReference>
<dbReference type="PIRSF" id="PIRSF006487">
    <property type="entry name" value="GcvT"/>
    <property type="match status" value="1"/>
</dbReference>
<dbReference type="STRING" id="64702.SAMN05443377_10149"/>
<dbReference type="RefSeq" id="WP_091966481.1">
    <property type="nucleotide sequence ID" value="NZ_FOGZ01000001.1"/>
</dbReference>
<dbReference type="InterPro" id="IPR006222">
    <property type="entry name" value="GCVT_N"/>
</dbReference>
<dbReference type="Pfam" id="PF01571">
    <property type="entry name" value="GCV_T"/>
    <property type="match status" value="1"/>
</dbReference>
<evidence type="ECO:0000256" key="3">
    <source>
        <dbReference type="ARBA" id="ARBA00022576"/>
    </source>
</evidence>
<name>A0A1H9PHG4_9ACTN</name>
<dbReference type="InterPro" id="IPR029043">
    <property type="entry name" value="GcvT/YgfZ_C"/>
</dbReference>
<dbReference type="SUPFAM" id="SSF103025">
    <property type="entry name" value="Folate-binding domain"/>
    <property type="match status" value="1"/>
</dbReference>
<evidence type="ECO:0000256" key="5">
    <source>
        <dbReference type="ARBA" id="ARBA00031395"/>
    </source>
</evidence>
<dbReference type="GO" id="GO:0006546">
    <property type="term" value="P:glycine catabolic process"/>
    <property type="evidence" value="ECO:0007669"/>
    <property type="project" value="InterPro"/>
</dbReference>
<evidence type="ECO:0000256" key="4">
    <source>
        <dbReference type="ARBA" id="ARBA00022679"/>
    </source>
</evidence>
<evidence type="ECO:0000256" key="7">
    <source>
        <dbReference type="PIRSR" id="PIRSR006487-1"/>
    </source>
</evidence>
<gene>
    <name evidence="11" type="ORF">SAMN05443377_10149</name>
</gene>
<dbReference type="NCBIfam" id="NF001567">
    <property type="entry name" value="PRK00389.1"/>
    <property type="match status" value="1"/>
</dbReference>
<dbReference type="Proteomes" id="UP000198815">
    <property type="component" value="Unassembled WGS sequence"/>
</dbReference>
<dbReference type="InterPro" id="IPR028896">
    <property type="entry name" value="GcvT/YgfZ/DmdA"/>
</dbReference>
<dbReference type="Gene3D" id="3.30.1360.120">
    <property type="entry name" value="Probable tRNA modification gtpase trme, domain 1"/>
    <property type="match status" value="1"/>
</dbReference>
<dbReference type="PANTHER" id="PTHR43757:SF2">
    <property type="entry name" value="AMINOMETHYLTRANSFERASE, MITOCHONDRIAL"/>
    <property type="match status" value="1"/>
</dbReference>
<evidence type="ECO:0000313" key="12">
    <source>
        <dbReference type="Proteomes" id="UP000198815"/>
    </source>
</evidence>
<dbReference type="Pfam" id="PF08669">
    <property type="entry name" value="GCV_T_C"/>
    <property type="match status" value="1"/>
</dbReference>
<dbReference type="GO" id="GO:0008168">
    <property type="term" value="F:methyltransferase activity"/>
    <property type="evidence" value="ECO:0007669"/>
    <property type="project" value="UniProtKB-KW"/>
</dbReference>
<evidence type="ECO:0000256" key="2">
    <source>
        <dbReference type="ARBA" id="ARBA00012616"/>
    </source>
</evidence>
<feature type="compositionally biased region" description="Polar residues" evidence="8">
    <location>
        <begin position="1"/>
        <end position="17"/>
    </location>
</feature>
<dbReference type="InterPro" id="IPR006223">
    <property type="entry name" value="GcvT"/>
</dbReference>
<evidence type="ECO:0000259" key="10">
    <source>
        <dbReference type="Pfam" id="PF08669"/>
    </source>
</evidence>
<reference evidence="11 12" key="1">
    <citation type="submission" date="2016-10" db="EMBL/GenBank/DDBJ databases">
        <authorList>
            <person name="de Groot N.N."/>
        </authorList>
    </citation>
    <scope>NUCLEOTIDE SEQUENCE [LARGE SCALE GENOMIC DNA]</scope>
    <source>
        <strain evidence="11 12">DSM 16859</strain>
    </source>
</reference>
<dbReference type="GO" id="GO:0004047">
    <property type="term" value="F:aminomethyltransferase activity"/>
    <property type="evidence" value="ECO:0007669"/>
    <property type="project" value="UniProtKB-EC"/>
</dbReference>
<dbReference type="GO" id="GO:0008483">
    <property type="term" value="F:transaminase activity"/>
    <property type="evidence" value="ECO:0007669"/>
    <property type="project" value="UniProtKB-KW"/>
</dbReference>
<dbReference type="EC" id="2.1.2.10" evidence="2"/>
<feature type="binding site" evidence="7">
    <location>
        <position position="206"/>
    </location>
    <ligand>
        <name>substrate</name>
    </ligand>
</feature>
<dbReference type="EMBL" id="FOGZ01000001">
    <property type="protein sequence ID" value="SER47716.1"/>
    <property type="molecule type" value="Genomic_DNA"/>
</dbReference>
<dbReference type="SUPFAM" id="SSF101790">
    <property type="entry name" value="Aminomethyltransferase beta-barrel domain"/>
    <property type="match status" value="1"/>
</dbReference>
<comment type="similarity">
    <text evidence="1">Belongs to the GcvT family.</text>
</comment>
<dbReference type="InterPro" id="IPR027266">
    <property type="entry name" value="TrmE/GcvT-like"/>
</dbReference>
<keyword evidence="3" id="KW-0032">Aminotransferase</keyword>
<evidence type="ECO:0000313" key="11">
    <source>
        <dbReference type="EMBL" id="SER47716.1"/>
    </source>
</evidence>
<keyword evidence="4 11" id="KW-0808">Transferase</keyword>
<accession>A0A1H9PHG4</accession>
<comment type="catalytic activity">
    <reaction evidence="6">
        <text>N(6)-[(R)-S(8)-aminomethyldihydrolipoyl]-L-lysyl-[protein] + (6S)-5,6,7,8-tetrahydrofolate = N(6)-[(R)-dihydrolipoyl]-L-lysyl-[protein] + (6R)-5,10-methylene-5,6,7,8-tetrahydrofolate + NH4(+)</text>
        <dbReference type="Rhea" id="RHEA:16945"/>
        <dbReference type="Rhea" id="RHEA-COMP:10475"/>
        <dbReference type="Rhea" id="RHEA-COMP:10492"/>
        <dbReference type="ChEBI" id="CHEBI:15636"/>
        <dbReference type="ChEBI" id="CHEBI:28938"/>
        <dbReference type="ChEBI" id="CHEBI:57453"/>
        <dbReference type="ChEBI" id="CHEBI:83100"/>
        <dbReference type="ChEBI" id="CHEBI:83143"/>
        <dbReference type="EC" id="2.1.2.10"/>
    </reaction>
</comment>